<dbReference type="RefSeq" id="WP_146886219.1">
    <property type="nucleotide sequence ID" value="NZ_BJXB01000015.1"/>
</dbReference>
<evidence type="ECO:0000313" key="2">
    <source>
        <dbReference type="EMBL" id="GEM47730.1"/>
    </source>
</evidence>
<protein>
    <submittedName>
        <fullName evidence="2">Uncharacterized protein</fullName>
    </submittedName>
</protein>
<gene>
    <name evidence="2" type="ORF">DC3_33650</name>
</gene>
<proteinExistence type="predicted"/>
<dbReference type="AlphaFoldDB" id="A0A511N4D1"/>
<dbReference type="Proteomes" id="UP000321306">
    <property type="component" value="Unassembled WGS sequence"/>
</dbReference>
<sequence>MDGNHNLYAYLFVRGILEMREPPTPEQDAQPRIQTPKWWQRLWKKEHRNQPQPEPSSRPLHIQER</sequence>
<evidence type="ECO:0000313" key="3">
    <source>
        <dbReference type="Proteomes" id="UP000321306"/>
    </source>
</evidence>
<comment type="caution">
    <text evidence="2">The sequence shown here is derived from an EMBL/GenBank/DDBJ whole genome shotgun (WGS) entry which is preliminary data.</text>
</comment>
<name>A0A511N4D1_DEIC1</name>
<evidence type="ECO:0000256" key="1">
    <source>
        <dbReference type="SAM" id="MobiDB-lite"/>
    </source>
</evidence>
<organism evidence="2 3">
    <name type="scientific">Deinococcus cellulosilyticus (strain DSM 18568 / NBRC 106333 / KACC 11606 / 5516J-15)</name>
    <dbReference type="NCBI Taxonomy" id="1223518"/>
    <lineage>
        <taxon>Bacteria</taxon>
        <taxon>Thermotogati</taxon>
        <taxon>Deinococcota</taxon>
        <taxon>Deinococci</taxon>
        <taxon>Deinococcales</taxon>
        <taxon>Deinococcaceae</taxon>
        <taxon>Deinococcus</taxon>
    </lineage>
</organism>
<reference evidence="2 3" key="1">
    <citation type="submission" date="2019-07" db="EMBL/GenBank/DDBJ databases">
        <title>Whole genome shotgun sequence of Deinococcus cellulosilyticus NBRC 106333.</title>
        <authorList>
            <person name="Hosoyama A."/>
            <person name="Uohara A."/>
            <person name="Ohji S."/>
            <person name="Ichikawa N."/>
        </authorList>
    </citation>
    <scope>NUCLEOTIDE SEQUENCE [LARGE SCALE GENOMIC DNA]</scope>
    <source>
        <strain evidence="2 3">NBRC 106333</strain>
    </source>
</reference>
<feature type="region of interest" description="Disordered" evidence="1">
    <location>
        <begin position="44"/>
        <end position="65"/>
    </location>
</feature>
<keyword evidence="3" id="KW-1185">Reference proteome</keyword>
<accession>A0A511N4D1</accession>
<dbReference type="EMBL" id="BJXB01000015">
    <property type="protein sequence ID" value="GEM47730.1"/>
    <property type="molecule type" value="Genomic_DNA"/>
</dbReference>